<evidence type="ECO:0000313" key="2">
    <source>
        <dbReference type="Proteomes" id="UP000887159"/>
    </source>
</evidence>
<name>A0A8X7BE30_TRICX</name>
<accession>A0A8X7BE30</accession>
<organism evidence="1 2">
    <name type="scientific">Trichonephila clavipes</name>
    <name type="common">Golden silk orbweaver</name>
    <name type="synonym">Nephila clavipes</name>
    <dbReference type="NCBI Taxonomy" id="2585209"/>
    <lineage>
        <taxon>Eukaryota</taxon>
        <taxon>Metazoa</taxon>
        <taxon>Ecdysozoa</taxon>
        <taxon>Arthropoda</taxon>
        <taxon>Chelicerata</taxon>
        <taxon>Arachnida</taxon>
        <taxon>Araneae</taxon>
        <taxon>Araneomorphae</taxon>
        <taxon>Entelegynae</taxon>
        <taxon>Araneoidea</taxon>
        <taxon>Nephilidae</taxon>
        <taxon>Trichonephila</taxon>
    </lineage>
</organism>
<gene>
    <name evidence="1" type="ORF">TNCV_2068651</name>
</gene>
<dbReference type="AlphaFoldDB" id="A0A8X7BE30"/>
<keyword evidence="2" id="KW-1185">Reference proteome</keyword>
<reference evidence="1" key="1">
    <citation type="submission" date="2020-08" db="EMBL/GenBank/DDBJ databases">
        <title>Multicomponent nature underlies the extraordinary mechanical properties of spider dragline silk.</title>
        <authorList>
            <person name="Kono N."/>
            <person name="Nakamura H."/>
            <person name="Mori M."/>
            <person name="Yoshida Y."/>
            <person name="Ohtoshi R."/>
            <person name="Malay A.D."/>
            <person name="Moran D.A.P."/>
            <person name="Tomita M."/>
            <person name="Numata K."/>
            <person name="Arakawa K."/>
        </authorList>
    </citation>
    <scope>NUCLEOTIDE SEQUENCE</scope>
</reference>
<sequence length="145" mass="15991">MDWNTLQDFLGLVRSAAHYSAIVDDKPFTLTSLVKMWTPQFPEINNSPRNSLIKQTGFENIAFPVRENCISVTFSVAVANVTCLKILVVKVSDHGWHVTSSSPVLKTRRVGEAMHVKSVENSMSSRWCSVVVRRGGASSGVVLIT</sequence>
<dbReference type="Proteomes" id="UP000887159">
    <property type="component" value="Unassembled WGS sequence"/>
</dbReference>
<evidence type="ECO:0000313" key="1">
    <source>
        <dbReference type="EMBL" id="GFY27244.1"/>
    </source>
</evidence>
<proteinExistence type="predicted"/>
<protein>
    <submittedName>
        <fullName evidence="1">Uncharacterized protein</fullName>
    </submittedName>
</protein>
<comment type="caution">
    <text evidence="1">The sequence shown here is derived from an EMBL/GenBank/DDBJ whole genome shotgun (WGS) entry which is preliminary data.</text>
</comment>
<dbReference type="EMBL" id="BMAU01021379">
    <property type="protein sequence ID" value="GFY27244.1"/>
    <property type="molecule type" value="Genomic_DNA"/>
</dbReference>